<comment type="cofactor">
    <cofactor evidence="15">
        <name>heme b</name>
        <dbReference type="ChEBI" id="CHEBI:60344"/>
    </cofactor>
    <text evidence="15">Binds 1 heme b (iron(II)-protoporphyrin IX) group per subunit.</text>
</comment>
<keyword evidence="18" id="KW-1185">Reference proteome</keyword>
<feature type="chain" id="PRO_5023963218" description="Peroxidase" evidence="15">
    <location>
        <begin position="23"/>
        <end position="330"/>
    </location>
</feature>
<protein>
    <recommendedName>
        <fullName evidence="15">Peroxidase</fullName>
        <ecNumber evidence="15">1.11.1.7</ecNumber>
    </recommendedName>
</protein>
<keyword evidence="4 15" id="KW-0349">Heme</keyword>
<dbReference type="PROSITE" id="PS51257">
    <property type="entry name" value="PROKAR_LIPOPROTEIN"/>
    <property type="match status" value="1"/>
</dbReference>
<keyword evidence="3 15" id="KW-0575">Peroxidase</keyword>
<evidence type="ECO:0000256" key="6">
    <source>
        <dbReference type="ARBA" id="ARBA00022837"/>
    </source>
</evidence>
<evidence type="ECO:0000256" key="1">
    <source>
        <dbReference type="ARBA" id="ARBA00000189"/>
    </source>
</evidence>
<evidence type="ECO:0000256" key="5">
    <source>
        <dbReference type="ARBA" id="ARBA00022723"/>
    </source>
</evidence>
<evidence type="ECO:0000256" key="8">
    <source>
        <dbReference type="ARBA" id="ARBA00023004"/>
    </source>
</evidence>
<dbReference type="PRINTS" id="PR00461">
    <property type="entry name" value="PLPEROXIDASE"/>
</dbReference>
<evidence type="ECO:0000256" key="2">
    <source>
        <dbReference type="ARBA" id="ARBA00004613"/>
    </source>
</evidence>
<keyword evidence="15" id="KW-0732">Signal</keyword>
<gene>
    <name evidence="17" type="ORF">EJB05_10962</name>
</gene>
<comment type="catalytic activity">
    <reaction evidence="1 15">
        <text>2 a phenolic donor + H2O2 = 2 a phenolic radical donor + 2 H2O</text>
        <dbReference type="Rhea" id="RHEA:56136"/>
        <dbReference type="ChEBI" id="CHEBI:15377"/>
        <dbReference type="ChEBI" id="CHEBI:16240"/>
        <dbReference type="ChEBI" id="CHEBI:139520"/>
        <dbReference type="ChEBI" id="CHEBI:139521"/>
        <dbReference type="EC" id="1.11.1.7"/>
    </reaction>
</comment>
<keyword evidence="15" id="KW-0964">Secreted</keyword>
<feature type="active site" description="Proton acceptor" evidence="10">
    <location>
        <position position="112"/>
    </location>
</feature>
<evidence type="ECO:0000256" key="4">
    <source>
        <dbReference type="ARBA" id="ARBA00022617"/>
    </source>
</evidence>
<comment type="caution">
    <text evidence="17">The sequence shown here is derived from an EMBL/GenBank/DDBJ whole genome shotgun (WGS) entry which is preliminary data.</text>
</comment>
<evidence type="ECO:0000256" key="14">
    <source>
        <dbReference type="PIRSR" id="PIRSR600823-5"/>
    </source>
</evidence>
<dbReference type="GO" id="GO:0140825">
    <property type="term" value="F:lactoperoxidase activity"/>
    <property type="evidence" value="ECO:0007669"/>
    <property type="project" value="UniProtKB-EC"/>
</dbReference>
<dbReference type="GO" id="GO:0005576">
    <property type="term" value="C:extracellular region"/>
    <property type="evidence" value="ECO:0007669"/>
    <property type="project" value="UniProtKB-SubCell"/>
</dbReference>
<accession>A0A5J9VQ10</accession>
<feature type="site" description="Transition state stabilizer" evidence="13">
    <location>
        <position position="108"/>
    </location>
</feature>
<evidence type="ECO:0000313" key="18">
    <source>
        <dbReference type="Proteomes" id="UP000324897"/>
    </source>
</evidence>
<evidence type="ECO:0000259" key="16">
    <source>
        <dbReference type="PROSITE" id="PS50873"/>
    </source>
</evidence>
<organism evidence="17 18">
    <name type="scientific">Eragrostis curvula</name>
    <name type="common">weeping love grass</name>
    <dbReference type="NCBI Taxonomy" id="38414"/>
    <lineage>
        <taxon>Eukaryota</taxon>
        <taxon>Viridiplantae</taxon>
        <taxon>Streptophyta</taxon>
        <taxon>Embryophyta</taxon>
        <taxon>Tracheophyta</taxon>
        <taxon>Spermatophyta</taxon>
        <taxon>Magnoliopsida</taxon>
        <taxon>Liliopsida</taxon>
        <taxon>Poales</taxon>
        <taxon>Poaceae</taxon>
        <taxon>PACMAD clade</taxon>
        <taxon>Chloridoideae</taxon>
        <taxon>Eragrostideae</taxon>
        <taxon>Eragrostidinae</taxon>
        <taxon>Eragrostis</taxon>
    </lineage>
</organism>
<dbReference type="GO" id="GO:0046872">
    <property type="term" value="F:metal ion binding"/>
    <property type="evidence" value="ECO:0007669"/>
    <property type="project" value="UniProtKB-UniRule"/>
</dbReference>
<feature type="signal peptide" evidence="15">
    <location>
        <begin position="1"/>
        <end position="22"/>
    </location>
</feature>
<feature type="disulfide bond" evidence="14">
    <location>
        <begin position="114"/>
        <end position="119"/>
    </location>
</feature>
<dbReference type="PROSITE" id="PS00436">
    <property type="entry name" value="PEROXIDASE_2"/>
    <property type="match status" value="1"/>
</dbReference>
<evidence type="ECO:0000256" key="3">
    <source>
        <dbReference type="ARBA" id="ARBA00022559"/>
    </source>
</evidence>
<sequence>MAKQQLAALAIVLLAFLGPAACQLNLGLSITAGCLGPWQRIPILSLLCRRIRGPIPVLGSGSGSGLSIGYYNRTVSYSCPRAEGIVRNTVAEVIIGKNDTGMGAGLIRLFFHDCFVRGCDASVLLNTPDSESLRGFEVIDEAKTRLEQECPNKVSCADIVAFAARDPTYFLTGNKTFINMPAGRYDGNVSFANETLPNLPGPFSDLQDLKDTFYAKGLSRDDMDVLFESDAALNSTETIGLVTDYAKDTGLWETKFAEAMVKMGYIGVKARADEKRHESCLCIKKGKEVVTKFQVTKPRSGVVLKQKLEPSHDGEDSGPSSLYAPSLYMF</sequence>
<dbReference type="InterPro" id="IPR002016">
    <property type="entry name" value="Haem_peroxidase"/>
</dbReference>
<evidence type="ECO:0000256" key="13">
    <source>
        <dbReference type="PIRSR" id="PIRSR600823-4"/>
    </source>
</evidence>
<keyword evidence="8 15" id="KW-0408">Iron</keyword>
<feature type="binding site" evidence="12">
    <location>
        <position position="118"/>
    </location>
    <ligand>
        <name>Ca(2+)</name>
        <dbReference type="ChEBI" id="CHEBI:29108"/>
        <label>1</label>
    </ligand>
</feature>
<dbReference type="InterPro" id="IPR000823">
    <property type="entry name" value="Peroxidase_pln"/>
</dbReference>
<comment type="cofactor">
    <cofactor evidence="12 15">
        <name>Ca(2+)</name>
        <dbReference type="ChEBI" id="CHEBI:29108"/>
    </cofactor>
    <text evidence="12 15">Binds 2 calcium ions per subunit.</text>
</comment>
<feature type="non-terminal residue" evidence="17">
    <location>
        <position position="1"/>
    </location>
</feature>
<dbReference type="PROSITE" id="PS50873">
    <property type="entry name" value="PEROXIDASE_4"/>
    <property type="match status" value="1"/>
</dbReference>
<keyword evidence="7 15" id="KW-0560">Oxidoreductase</keyword>
<dbReference type="Pfam" id="PF00141">
    <property type="entry name" value="peroxidase"/>
    <property type="match status" value="1"/>
</dbReference>
<dbReference type="OrthoDB" id="2113341at2759"/>
<feature type="binding site" evidence="12">
    <location>
        <position position="120"/>
    </location>
    <ligand>
        <name>Ca(2+)</name>
        <dbReference type="ChEBI" id="CHEBI:29108"/>
        <label>1</label>
    </ligand>
</feature>
<feature type="disulfide bond" evidence="14">
    <location>
        <begin position="79"/>
        <end position="150"/>
    </location>
</feature>
<dbReference type="InterPro" id="IPR019794">
    <property type="entry name" value="Peroxidases_AS"/>
</dbReference>
<dbReference type="PRINTS" id="PR00458">
    <property type="entry name" value="PEROXIDASE"/>
</dbReference>
<evidence type="ECO:0000256" key="12">
    <source>
        <dbReference type="PIRSR" id="PIRSR600823-3"/>
    </source>
</evidence>
<comment type="subcellular location">
    <subcellularLocation>
        <location evidence="2 15">Secreted</location>
    </subcellularLocation>
</comment>
<comment type="function">
    <text evidence="15">Removal of H(2)O(2), oxidation of toxic reductants, biosynthesis and degradation of lignin, suberization, auxin catabolism, response to environmental stresses such as wounding, pathogen attack and oxidative stress.</text>
</comment>
<evidence type="ECO:0000256" key="15">
    <source>
        <dbReference type="RuleBase" id="RU362060"/>
    </source>
</evidence>
<feature type="binding site" evidence="12">
    <location>
        <position position="122"/>
    </location>
    <ligand>
        <name>Ca(2+)</name>
        <dbReference type="ChEBI" id="CHEBI:29108"/>
        <label>1</label>
    </ligand>
</feature>
<reference evidence="17 18" key="1">
    <citation type="journal article" date="2019" name="Sci. Rep.">
        <title>A high-quality genome of Eragrostis curvula grass provides insights into Poaceae evolution and supports new strategies to enhance forage quality.</title>
        <authorList>
            <person name="Carballo J."/>
            <person name="Santos B.A.C.M."/>
            <person name="Zappacosta D."/>
            <person name="Garbus I."/>
            <person name="Selva J.P."/>
            <person name="Gallo C.A."/>
            <person name="Diaz A."/>
            <person name="Albertini E."/>
            <person name="Caccamo M."/>
            <person name="Echenique V."/>
        </authorList>
    </citation>
    <scope>NUCLEOTIDE SEQUENCE [LARGE SCALE GENOMIC DNA]</scope>
    <source>
        <strain evidence="18">cv. Victoria</strain>
        <tissue evidence="17">Leaf</tissue>
    </source>
</reference>
<dbReference type="Gramene" id="TVU37637">
    <property type="protein sequence ID" value="TVU37637"/>
    <property type="gene ID" value="EJB05_10962"/>
</dbReference>
<evidence type="ECO:0000313" key="17">
    <source>
        <dbReference type="EMBL" id="TVU37637.1"/>
    </source>
</evidence>
<evidence type="ECO:0000256" key="11">
    <source>
        <dbReference type="PIRSR" id="PIRSR600823-2"/>
    </source>
</evidence>
<keyword evidence="14" id="KW-1015">Disulfide bond</keyword>
<feature type="binding site" evidence="12">
    <location>
        <position position="116"/>
    </location>
    <ligand>
        <name>Ca(2+)</name>
        <dbReference type="ChEBI" id="CHEBI:29108"/>
        <label>1</label>
    </ligand>
</feature>
<dbReference type="InterPro" id="IPR010255">
    <property type="entry name" value="Haem_peroxidase_sf"/>
</dbReference>
<dbReference type="SUPFAM" id="SSF48113">
    <property type="entry name" value="Heme-dependent peroxidases"/>
    <property type="match status" value="1"/>
</dbReference>
<dbReference type="Gene3D" id="1.10.420.10">
    <property type="entry name" value="Peroxidase, domain 2"/>
    <property type="match status" value="2"/>
</dbReference>
<dbReference type="GO" id="GO:0006979">
    <property type="term" value="P:response to oxidative stress"/>
    <property type="evidence" value="ECO:0007669"/>
    <property type="project" value="UniProtKB-UniRule"/>
</dbReference>
<dbReference type="GO" id="GO:0020037">
    <property type="term" value="F:heme binding"/>
    <property type="evidence" value="ECO:0007669"/>
    <property type="project" value="UniProtKB-UniRule"/>
</dbReference>
<feature type="domain" description="Plant heme peroxidase family profile" evidence="16">
    <location>
        <begin position="65"/>
        <end position="240"/>
    </location>
</feature>
<feature type="binding site" evidence="12">
    <location>
        <position position="113"/>
    </location>
    <ligand>
        <name>Ca(2+)</name>
        <dbReference type="ChEBI" id="CHEBI:29108"/>
        <label>1</label>
    </ligand>
</feature>
<dbReference type="Gene3D" id="1.10.520.10">
    <property type="match status" value="2"/>
</dbReference>
<comment type="similarity">
    <text evidence="15">Belongs to the peroxidase family. Classical plant (class III) peroxidase subfamily.</text>
</comment>
<evidence type="ECO:0000256" key="7">
    <source>
        <dbReference type="ARBA" id="ARBA00023002"/>
    </source>
</evidence>
<evidence type="ECO:0000256" key="10">
    <source>
        <dbReference type="PIRSR" id="PIRSR600823-1"/>
    </source>
</evidence>
<feature type="binding site" evidence="11">
    <location>
        <position position="200"/>
    </location>
    <ligand>
        <name>substrate</name>
    </ligand>
</feature>
<dbReference type="PANTHER" id="PTHR31235">
    <property type="entry name" value="PEROXIDASE 25-RELATED"/>
    <property type="match status" value="1"/>
</dbReference>
<evidence type="ECO:0000256" key="9">
    <source>
        <dbReference type="ARBA" id="ARBA00023324"/>
    </source>
</evidence>
<dbReference type="EC" id="1.11.1.7" evidence="15"/>
<dbReference type="GO" id="GO:0042744">
    <property type="term" value="P:hydrogen peroxide catabolic process"/>
    <property type="evidence" value="ECO:0007669"/>
    <property type="project" value="UniProtKB-KW"/>
</dbReference>
<name>A0A5J9VQ10_9POAL</name>
<keyword evidence="9 15" id="KW-0376">Hydrogen peroxide</keyword>
<dbReference type="Proteomes" id="UP000324897">
    <property type="component" value="Chromosome 4"/>
</dbReference>
<dbReference type="AlphaFoldDB" id="A0A5J9VQ10"/>
<dbReference type="EMBL" id="RWGY01000007">
    <property type="protein sequence ID" value="TVU37637.1"/>
    <property type="molecule type" value="Genomic_DNA"/>
</dbReference>
<keyword evidence="5 12" id="KW-0479">Metal-binding</keyword>
<proteinExistence type="inferred from homology"/>
<keyword evidence="6 12" id="KW-0106">Calcium</keyword>